<reference evidence="10" key="1">
    <citation type="journal article" date="2011" name="Nat. Commun.">
        <title>Effector diversification within compartments of the Leptosphaeria maculans genome affected by Repeat-Induced Point mutations.</title>
        <authorList>
            <person name="Rouxel T."/>
            <person name="Grandaubert J."/>
            <person name="Hane J.K."/>
            <person name="Hoede C."/>
            <person name="van de Wouw A.P."/>
            <person name="Couloux A."/>
            <person name="Dominguez V."/>
            <person name="Anthouard V."/>
            <person name="Bally P."/>
            <person name="Bourras S."/>
            <person name="Cozijnsen A.J."/>
            <person name="Ciuffetti L.M."/>
            <person name="Degrave A."/>
            <person name="Dilmaghani A."/>
            <person name="Duret L."/>
            <person name="Fudal I."/>
            <person name="Goodwin S.B."/>
            <person name="Gout L."/>
            <person name="Glaser N."/>
            <person name="Linglin J."/>
            <person name="Kema G.H.J."/>
            <person name="Lapalu N."/>
            <person name="Lawrence C.B."/>
            <person name="May K."/>
            <person name="Meyer M."/>
            <person name="Ollivier B."/>
            <person name="Poulain J."/>
            <person name="Schoch C.L."/>
            <person name="Simon A."/>
            <person name="Spatafora J.W."/>
            <person name="Stachowiak A."/>
            <person name="Turgeon B.G."/>
            <person name="Tyler B.M."/>
            <person name="Vincent D."/>
            <person name="Weissenbach J."/>
            <person name="Amselem J."/>
            <person name="Quesneville H."/>
            <person name="Oliver R.P."/>
            <person name="Wincker P."/>
            <person name="Balesdent M.-H."/>
            <person name="Howlett B.J."/>
        </authorList>
    </citation>
    <scope>NUCLEOTIDE SEQUENCE [LARGE SCALE GENOMIC DNA]</scope>
    <source>
        <strain evidence="10">JN3 / isolate v23.1.3 / race Av1-4-5-6-7-8</strain>
    </source>
</reference>
<evidence type="ECO:0000259" key="8">
    <source>
        <dbReference type="Pfam" id="PF20684"/>
    </source>
</evidence>
<dbReference type="eggNOG" id="ENOG502SHPH">
    <property type="taxonomic scope" value="Eukaryota"/>
</dbReference>
<dbReference type="VEuPathDB" id="FungiDB:LEMA_P060030.1"/>
<dbReference type="AlphaFoldDB" id="E4ZIE8"/>
<feature type="transmembrane region" description="Helical" evidence="7">
    <location>
        <begin position="244"/>
        <end position="265"/>
    </location>
</feature>
<evidence type="ECO:0000256" key="7">
    <source>
        <dbReference type="SAM" id="Phobius"/>
    </source>
</evidence>
<name>E4ZIE8_LEPMJ</name>
<sequence>MSFVRRLHECFSRQTSDGLMSAWEWIQKRRADHFMQPVNRSRGPSYSFALLSTACIVSFCVSTACIRWASITRSFLLIASAESSSSSVFLPIDWANRTSGATHECEIDLDQSIYIMTYLRPGFVVVIVGATLTSISTVIVGLRYYCRYFLMGTITASDHLMLTALVLSWGNFVINYYQDETSSKFRPSYIRIPEKRLEVEASLRGTLITWWLYRITYIVGLCFVKLSILYFYRAIAAQRTFRRIVHATIAFVSLYTIAAAIAGIFQCQKPSDSWDTANYFAQFDRNPNTKQKQLACFDPTKLWIFCGAANLLTDVIILLMPIPALLSLRVPVSKRLALIGIFSVGIMAIIASSVRMWVMMLWAESPYNSARFGVDLLLWGQVETNAGIISASVPFLRLLFTGGKDRQQQAGTPLVRVEPPKPMGGVDQHNQNRAPQLEAEAGAFGLEEGKAGEKSPRWGPFITVPESLSLRSRNSTSLEPTRPLSAV</sequence>
<feature type="transmembrane region" description="Helical" evidence="7">
    <location>
        <begin position="378"/>
        <end position="400"/>
    </location>
</feature>
<feature type="transmembrane region" description="Helical" evidence="7">
    <location>
        <begin position="211"/>
        <end position="232"/>
    </location>
</feature>
<evidence type="ECO:0000256" key="5">
    <source>
        <dbReference type="ARBA" id="ARBA00038359"/>
    </source>
</evidence>
<evidence type="ECO:0000256" key="3">
    <source>
        <dbReference type="ARBA" id="ARBA00022989"/>
    </source>
</evidence>
<keyword evidence="4 7" id="KW-0472">Membrane</keyword>
<organism evidence="10">
    <name type="scientific">Leptosphaeria maculans (strain JN3 / isolate v23.1.3 / race Av1-4-5-6-7-8)</name>
    <name type="common">Blackleg fungus</name>
    <name type="synonym">Phoma lingam</name>
    <dbReference type="NCBI Taxonomy" id="985895"/>
    <lineage>
        <taxon>Eukaryota</taxon>
        <taxon>Fungi</taxon>
        <taxon>Dikarya</taxon>
        <taxon>Ascomycota</taxon>
        <taxon>Pezizomycotina</taxon>
        <taxon>Dothideomycetes</taxon>
        <taxon>Pleosporomycetidae</taxon>
        <taxon>Pleosporales</taxon>
        <taxon>Pleosporineae</taxon>
        <taxon>Leptosphaeriaceae</taxon>
        <taxon>Plenodomus</taxon>
        <taxon>Plenodomus lingam/Leptosphaeria maculans species complex</taxon>
    </lineage>
</organism>
<comment type="subcellular location">
    <subcellularLocation>
        <location evidence="1">Membrane</location>
        <topology evidence="1">Multi-pass membrane protein</topology>
    </subcellularLocation>
</comment>
<feature type="transmembrane region" description="Helical" evidence="7">
    <location>
        <begin position="336"/>
        <end position="358"/>
    </location>
</feature>
<dbReference type="GO" id="GO:0016020">
    <property type="term" value="C:membrane"/>
    <property type="evidence" value="ECO:0007669"/>
    <property type="project" value="UniProtKB-SubCell"/>
</dbReference>
<dbReference type="PANTHER" id="PTHR33048:SF157">
    <property type="entry name" value="INTEGRAL MEMBRANE PROTEIN"/>
    <property type="match status" value="1"/>
</dbReference>
<feature type="domain" description="Rhodopsin" evidence="8">
    <location>
        <begin position="142"/>
        <end position="400"/>
    </location>
</feature>
<gene>
    <name evidence="9" type="ORF">LEMA_P060030.1</name>
</gene>
<evidence type="ECO:0000256" key="6">
    <source>
        <dbReference type="SAM" id="MobiDB-lite"/>
    </source>
</evidence>
<dbReference type="InterPro" id="IPR052337">
    <property type="entry name" value="SAT4-like"/>
</dbReference>
<evidence type="ECO:0000256" key="4">
    <source>
        <dbReference type="ARBA" id="ARBA00023136"/>
    </source>
</evidence>
<feature type="transmembrane region" description="Helical" evidence="7">
    <location>
        <begin position="302"/>
        <end position="324"/>
    </location>
</feature>
<dbReference type="GeneID" id="13284023"/>
<accession>E4ZIE8</accession>
<dbReference type="Pfam" id="PF20684">
    <property type="entry name" value="Fung_rhodopsin"/>
    <property type="match status" value="1"/>
</dbReference>
<dbReference type="EMBL" id="FP929065">
    <property type="protein sequence ID" value="CBX90969.1"/>
    <property type="molecule type" value="Genomic_DNA"/>
</dbReference>
<dbReference type="OrthoDB" id="3934549at2759"/>
<feature type="transmembrane region" description="Helical" evidence="7">
    <location>
        <begin position="123"/>
        <end position="146"/>
    </location>
</feature>
<dbReference type="PANTHER" id="PTHR33048">
    <property type="entry name" value="PTH11-LIKE INTEGRAL MEMBRANE PROTEIN (AFU_ORTHOLOGUE AFUA_5G11245)"/>
    <property type="match status" value="1"/>
</dbReference>
<dbReference type="InParanoid" id="E4ZIE8"/>
<dbReference type="Proteomes" id="UP000002668">
    <property type="component" value="Genome"/>
</dbReference>
<feature type="transmembrane region" description="Helical" evidence="7">
    <location>
        <begin position="158"/>
        <end position="177"/>
    </location>
</feature>
<dbReference type="InterPro" id="IPR049326">
    <property type="entry name" value="Rhodopsin_dom_fungi"/>
</dbReference>
<proteinExistence type="inferred from homology"/>
<dbReference type="HOGENOM" id="CLU_043969_0_0_1"/>
<feature type="transmembrane region" description="Helical" evidence="7">
    <location>
        <begin position="48"/>
        <end position="69"/>
    </location>
</feature>
<evidence type="ECO:0000313" key="10">
    <source>
        <dbReference type="Proteomes" id="UP000002668"/>
    </source>
</evidence>
<evidence type="ECO:0000313" key="9">
    <source>
        <dbReference type="EMBL" id="CBX90969.1"/>
    </source>
</evidence>
<evidence type="ECO:0000256" key="2">
    <source>
        <dbReference type="ARBA" id="ARBA00022692"/>
    </source>
</evidence>
<comment type="similarity">
    <text evidence="5">Belongs to the SAT4 family.</text>
</comment>
<evidence type="ECO:0000256" key="1">
    <source>
        <dbReference type="ARBA" id="ARBA00004141"/>
    </source>
</evidence>
<keyword evidence="10" id="KW-1185">Reference proteome</keyword>
<keyword evidence="3 7" id="KW-1133">Transmembrane helix</keyword>
<feature type="region of interest" description="Disordered" evidence="6">
    <location>
        <begin position="409"/>
        <end position="430"/>
    </location>
</feature>
<keyword evidence="2 7" id="KW-0812">Transmembrane</keyword>
<protein>
    <submittedName>
        <fullName evidence="9">Predicted protein</fullName>
    </submittedName>
</protein>
<dbReference type="STRING" id="985895.E4ZIE8"/>